<keyword evidence="2" id="KW-0472">Membrane</keyword>
<keyword evidence="1" id="KW-0675">Receptor</keyword>
<dbReference type="InterPro" id="IPR039426">
    <property type="entry name" value="TonB-dep_rcpt-like"/>
</dbReference>
<dbReference type="Gene3D" id="2.170.130.10">
    <property type="entry name" value="TonB-dependent receptor, plug domain"/>
    <property type="match status" value="1"/>
</dbReference>
<dbReference type="Proteomes" id="UP000502415">
    <property type="component" value="Chromosome"/>
</dbReference>
<dbReference type="InterPro" id="IPR012910">
    <property type="entry name" value="Plug_dom"/>
</dbReference>
<keyword evidence="2" id="KW-1134">Transmembrane beta strand</keyword>
<evidence type="ECO:0000256" key="1">
    <source>
        <dbReference type="ARBA" id="ARBA00023170"/>
    </source>
</evidence>
<dbReference type="GO" id="GO:0015344">
    <property type="term" value="F:siderophore uptake transmembrane transporter activity"/>
    <property type="evidence" value="ECO:0007669"/>
    <property type="project" value="TreeGrafter"/>
</dbReference>
<dbReference type="GO" id="GO:0009279">
    <property type="term" value="C:cell outer membrane"/>
    <property type="evidence" value="ECO:0007669"/>
    <property type="project" value="UniProtKB-SubCell"/>
</dbReference>
<dbReference type="PANTHER" id="PTHR32552:SF90">
    <property type="entry name" value="METAL-PSEUDOPALINE RECEPTOR CNTO"/>
    <property type="match status" value="1"/>
</dbReference>
<dbReference type="PANTHER" id="PTHR32552">
    <property type="entry name" value="FERRICHROME IRON RECEPTOR-RELATED"/>
    <property type="match status" value="1"/>
</dbReference>
<proteinExistence type="inferred from homology"/>
<evidence type="ECO:0000256" key="2">
    <source>
        <dbReference type="PROSITE-ProRule" id="PRU01360"/>
    </source>
</evidence>
<dbReference type="AlphaFoldDB" id="A0A7Z2W279"/>
<reference evidence="4 5" key="1">
    <citation type="submission" date="2020-04" db="EMBL/GenBank/DDBJ databases">
        <title>Genome sequencing of novel species.</title>
        <authorList>
            <person name="Heo J."/>
            <person name="Kim S.-J."/>
            <person name="Kim J.-S."/>
            <person name="Hong S.-B."/>
            <person name="Kwon S.-W."/>
        </authorList>
    </citation>
    <scope>NUCLEOTIDE SEQUENCE [LARGE SCALE GENOMIC DNA]</scope>
    <source>
        <strain evidence="4 5">GN2-R2</strain>
    </source>
</reference>
<protein>
    <submittedName>
        <fullName evidence="4">Plug domain-containing protein</fullName>
    </submittedName>
</protein>
<keyword evidence="2" id="KW-0812">Transmembrane</keyword>
<keyword evidence="2" id="KW-0998">Cell outer membrane</keyword>
<dbReference type="EMBL" id="CP051685">
    <property type="protein sequence ID" value="QJE03420.1"/>
    <property type="molecule type" value="Genomic_DNA"/>
</dbReference>
<comment type="subcellular location">
    <subcellularLocation>
        <location evidence="2">Cell outer membrane</location>
        <topology evidence="2">Multi-pass membrane protein</topology>
    </subcellularLocation>
</comment>
<feature type="domain" description="TonB-dependent receptor plug" evidence="3">
    <location>
        <begin position="2"/>
        <end position="81"/>
    </location>
</feature>
<sequence>MADALDLASGVSRQSDLGRLWDSYALRGFTGDANFGSDYLVNGFNSSRGYNGLRDGANTESIEILKGPASALYGRGEPGGTVNIVTRKPAFPPSYVVDADDPNFPDLFQHAINDADSQAPSMTSTT</sequence>
<keyword evidence="2" id="KW-0813">Transport</keyword>
<gene>
    <name evidence="4" type="ORF">HH212_17415</name>
</gene>
<accession>A0A7Z2W279</accession>
<dbReference type="SUPFAM" id="SSF56935">
    <property type="entry name" value="Porins"/>
    <property type="match status" value="1"/>
</dbReference>
<comment type="similarity">
    <text evidence="2">Belongs to the TonB-dependent receptor family.</text>
</comment>
<evidence type="ECO:0000313" key="5">
    <source>
        <dbReference type="Proteomes" id="UP000502415"/>
    </source>
</evidence>
<evidence type="ECO:0000313" key="4">
    <source>
        <dbReference type="EMBL" id="QJE03420.1"/>
    </source>
</evidence>
<organism evidence="4 5">
    <name type="scientific">Massilia forsythiae</name>
    <dbReference type="NCBI Taxonomy" id="2728020"/>
    <lineage>
        <taxon>Bacteria</taxon>
        <taxon>Pseudomonadati</taxon>
        <taxon>Pseudomonadota</taxon>
        <taxon>Betaproteobacteria</taxon>
        <taxon>Burkholderiales</taxon>
        <taxon>Oxalobacteraceae</taxon>
        <taxon>Telluria group</taxon>
        <taxon>Massilia</taxon>
    </lineage>
</organism>
<dbReference type="PROSITE" id="PS52016">
    <property type="entry name" value="TONB_DEPENDENT_REC_3"/>
    <property type="match status" value="1"/>
</dbReference>
<keyword evidence="5" id="KW-1185">Reference proteome</keyword>
<name>A0A7Z2W279_9BURK</name>
<dbReference type="InterPro" id="IPR037066">
    <property type="entry name" value="Plug_dom_sf"/>
</dbReference>
<dbReference type="KEGG" id="mfy:HH212_17415"/>
<dbReference type="Pfam" id="PF07715">
    <property type="entry name" value="Plug"/>
    <property type="match status" value="1"/>
</dbReference>
<evidence type="ECO:0000259" key="3">
    <source>
        <dbReference type="Pfam" id="PF07715"/>
    </source>
</evidence>